<feature type="transmembrane region" description="Helical" evidence="1">
    <location>
        <begin position="6"/>
        <end position="27"/>
    </location>
</feature>
<dbReference type="Proteomes" id="UP000250235">
    <property type="component" value="Unassembled WGS sequence"/>
</dbReference>
<dbReference type="EMBL" id="KQ992178">
    <property type="protein sequence ID" value="KZV50979.1"/>
    <property type="molecule type" value="Genomic_DNA"/>
</dbReference>
<sequence length="146" mass="16079">MVIDYFAFSLFSSLSSFLLHIFFVSSARISKASGLMLSLDTISQPLRSFCKVSNIVSLLSFLVHRFSFGNCVDRSDLIGDRSYDEATTNGGILIPVVDLINENLPPPTLKCRIPCESGRSQAPRRQQADHLLADPLSADRLSADLL</sequence>
<organism evidence="2 3">
    <name type="scientific">Dorcoceras hygrometricum</name>
    <dbReference type="NCBI Taxonomy" id="472368"/>
    <lineage>
        <taxon>Eukaryota</taxon>
        <taxon>Viridiplantae</taxon>
        <taxon>Streptophyta</taxon>
        <taxon>Embryophyta</taxon>
        <taxon>Tracheophyta</taxon>
        <taxon>Spermatophyta</taxon>
        <taxon>Magnoliopsida</taxon>
        <taxon>eudicotyledons</taxon>
        <taxon>Gunneridae</taxon>
        <taxon>Pentapetalae</taxon>
        <taxon>asterids</taxon>
        <taxon>lamiids</taxon>
        <taxon>Lamiales</taxon>
        <taxon>Gesneriaceae</taxon>
        <taxon>Didymocarpoideae</taxon>
        <taxon>Trichosporeae</taxon>
        <taxon>Loxocarpinae</taxon>
        <taxon>Dorcoceras</taxon>
    </lineage>
</organism>
<gene>
    <name evidence="2" type="ORF">F511_15222</name>
</gene>
<protein>
    <submittedName>
        <fullName evidence="2">Uncharacterized protein</fullName>
    </submittedName>
</protein>
<evidence type="ECO:0000313" key="2">
    <source>
        <dbReference type="EMBL" id="KZV50979.1"/>
    </source>
</evidence>
<keyword evidence="1" id="KW-0812">Transmembrane</keyword>
<accession>A0A2Z7D281</accession>
<name>A0A2Z7D281_9LAMI</name>
<keyword evidence="1" id="KW-1133">Transmembrane helix</keyword>
<evidence type="ECO:0000313" key="3">
    <source>
        <dbReference type="Proteomes" id="UP000250235"/>
    </source>
</evidence>
<evidence type="ECO:0000256" key="1">
    <source>
        <dbReference type="SAM" id="Phobius"/>
    </source>
</evidence>
<dbReference type="AlphaFoldDB" id="A0A2Z7D281"/>
<keyword evidence="3" id="KW-1185">Reference proteome</keyword>
<keyword evidence="1" id="KW-0472">Membrane</keyword>
<proteinExistence type="predicted"/>
<reference evidence="2 3" key="1">
    <citation type="journal article" date="2015" name="Proc. Natl. Acad. Sci. U.S.A.">
        <title>The resurrection genome of Boea hygrometrica: A blueprint for survival of dehydration.</title>
        <authorList>
            <person name="Xiao L."/>
            <person name="Yang G."/>
            <person name="Zhang L."/>
            <person name="Yang X."/>
            <person name="Zhao S."/>
            <person name="Ji Z."/>
            <person name="Zhou Q."/>
            <person name="Hu M."/>
            <person name="Wang Y."/>
            <person name="Chen M."/>
            <person name="Xu Y."/>
            <person name="Jin H."/>
            <person name="Xiao X."/>
            <person name="Hu G."/>
            <person name="Bao F."/>
            <person name="Hu Y."/>
            <person name="Wan P."/>
            <person name="Li L."/>
            <person name="Deng X."/>
            <person name="Kuang T."/>
            <person name="Xiang C."/>
            <person name="Zhu J.K."/>
            <person name="Oliver M.J."/>
            <person name="He Y."/>
        </authorList>
    </citation>
    <scope>NUCLEOTIDE SEQUENCE [LARGE SCALE GENOMIC DNA]</scope>
    <source>
        <strain evidence="3">cv. XS01</strain>
    </source>
</reference>